<keyword evidence="9 10" id="KW-0472">Membrane</keyword>
<accession>A0ABV9GGE4</accession>
<evidence type="ECO:0000256" key="1">
    <source>
        <dbReference type="ARBA" id="ARBA00002254"/>
    </source>
</evidence>
<dbReference type="PANTHER" id="PTHR35091:SF2">
    <property type="entry name" value="FLAGELLAR PROTEIN FLIL"/>
    <property type="match status" value="1"/>
</dbReference>
<comment type="function">
    <text evidence="1 10">Controls the rotational direction of flagella during chemotaxis.</text>
</comment>
<evidence type="ECO:0000256" key="10">
    <source>
        <dbReference type="RuleBase" id="RU364125"/>
    </source>
</evidence>
<feature type="transmembrane region" description="Helical" evidence="10">
    <location>
        <begin position="6"/>
        <end position="28"/>
    </location>
</feature>
<dbReference type="InterPro" id="IPR005503">
    <property type="entry name" value="FliL"/>
</dbReference>
<keyword evidence="11" id="KW-0969">Cilium</keyword>
<organism evidence="11 12">
    <name type="scientific">Camelliibacillus cellulosilyticus</name>
    <dbReference type="NCBI Taxonomy" id="2174486"/>
    <lineage>
        <taxon>Bacteria</taxon>
        <taxon>Bacillati</taxon>
        <taxon>Bacillota</taxon>
        <taxon>Bacilli</taxon>
        <taxon>Bacillales</taxon>
        <taxon>Sporolactobacillaceae</taxon>
        <taxon>Camelliibacillus</taxon>
    </lineage>
</organism>
<dbReference type="EMBL" id="JBHSFW010000001">
    <property type="protein sequence ID" value="MFC4617351.1"/>
    <property type="molecule type" value="Genomic_DNA"/>
</dbReference>
<evidence type="ECO:0000256" key="9">
    <source>
        <dbReference type="ARBA" id="ARBA00023136"/>
    </source>
</evidence>
<evidence type="ECO:0000256" key="5">
    <source>
        <dbReference type="ARBA" id="ARBA00022500"/>
    </source>
</evidence>
<evidence type="ECO:0000256" key="8">
    <source>
        <dbReference type="ARBA" id="ARBA00022989"/>
    </source>
</evidence>
<reference evidence="12" key="1">
    <citation type="journal article" date="2019" name="Int. J. Syst. Evol. Microbiol.">
        <title>The Global Catalogue of Microorganisms (GCM) 10K type strain sequencing project: providing services to taxonomists for standard genome sequencing and annotation.</title>
        <authorList>
            <consortium name="The Broad Institute Genomics Platform"/>
            <consortium name="The Broad Institute Genome Sequencing Center for Infectious Disease"/>
            <person name="Wu L."/>
            <person name="Ma J."/>
        </authorList>
    </citation>
    <scope>NUCLEOTIDE SEQUENCE [LARGE SCALE GENOMIC DNA]</scope>
    <source>
        <strain evidence="12">CGMCC 1.16306</strain>
    </source>
</reference>
<sequence length="144" mass="16321">MFKSKALNIVFLIMAVLTLTLALLFFYLNDSNHKAGAAGPPSIDEVVKHLSVDTDEMTTNLKDDKFIRIKFTMQVSNQKAKDELTKRQFQVKNTILYLLSNMSAKNLEGQNGLKDLESTLEQKLNLLMKSGKIVHVYTTEKIIQ</sequence>
<dbReference type="Proteomes" id="UP001596022">
    <property type="component" value="Unassembled WGS sequence"/>
</dbReference>
<protein>
    <recommendedName>
        <fullName evidence="10">Flagellar protein FliL</fullName>
    </recommendedName>
</protein>
<proteinExistence type="inferred from homology"/>
<name>A0ABV9GGE4_9BACL</name>
<keyword evidence="11" id="KW-0282">Flagellum</keyword>
<comment type="caution">
    <text evidence="11">The sequence shown here is derived from an EMBL/GenBank/DDBJ whole genome shotgun (WGS) entry which is preliminary data.</text>
</comment>
<dbReference type="PANTHER" id="PTHR35091">
    <property type="entry name" value="FLAGELLAR PROTEIN FLIL"/>
    <property type="match status" value="1"/>
</dbReference>
<evidence type="ECO:0000313" key="12">
    <source>
        <dbReference type="Proteomes" id="UP001596022"/>
    </source>
</evidence>
<evidence type="ECO:0000256" key="3">
    <source>
        <dbReference type="ARBA" id="ARBA00008281"/>
    </source>
</evidence>
<keyword evidence="5 10" id="KW-0145">Chemotaxis</keyword>
<evidence type="ECO:0000256" key="7">
    <source>
        <dbReference type="ARBA" id="ARBA00022779"/>
    </source>
</evidence>
<keyword evidence="11" id="KW-0966">Cell projection</keyword>
<comment type="subcellular location">
    <subcellularLocation>
        <location evidence="2">Cell membrane</location>
        <topology evidence="2">Single-pass membrane protein</topology>
    </subcellularLocation>
</comment>
<dbReference type="RefSeq" id="WP_376844398.1">
    <property type="nucleotide sequence ID" value="NZ_JBHSFW010000001.1"/>
</dbReference>
<keyword evidence="12" id="KW-1185">Reference proteome</keyword>
<evidence type="ECO:0000256" key="2">
    <source>
        <dbReference type="ARBA" id="ARBA00004162"/>
    </source>
</evidence>
<keyword evidence="8 10" id="KW-1133">Transmembrane helix</keyword>
<keyword evidence="7 10" id="KW-0283">Flagellar rotation</keyword>
<keyword evidence="6 10" id="KW-0812">Transmembrane</keyword>
<dbReference type="Pfam" id="PF03748">
    <property type="entry name" value="FliL"/>
    <property type="match status" value="1"/>
</dbReference>
<evidence type="ECO:0000313" key="11">
    <source>
        <dbReference type="EMBL" id="MFC4617351.1"/>
    </source>
</evidence>
<evidence type="ECO:0000256" key="4">
    <source>
        <dbReference type="ARBA" id="ARBA00022475"/>
    </source>
</evidence>
<evidence type="ECO:0000256" key="6">
    <source>
        <dbReference type="ARBA" id="ARBA00022692"/>
    </source>
</evidence>
<keyword evidence="4 10" id="KW-1003">Cell membrane</keyword>
<gene>
    <name evidence="11" type="primary">fliL</name>
    <name evidence="11" type="ORF">ACFO4N_01250</name>
</gene>
<comment type="similarity">
    <text evidence="3 10">Belongs to the FliL family.</text>
</comment>
<dbReference type="NCBIfam" id="NF005826">
    <property type="entry name" value="PRK07718.1"/>
    <property type="match status" value="1"/>
</dbReference>